<feature type="region of interest" description="Disordered" evidence="1">
    <location>
        <begin position="31"/>
        <end position="51"/>
    </location>
</feature>
<dbReference type="Proteomes" id="UP001295684">
    <property type="component" value="Unassembled WGS sequence"/>
</dbReference>
<keyword evidence="2" id="KW-1133">Transmembrane helix</keyword>
<dbReference type="EMBL" id="CAMPGE010023033">
    <property type="protein sequence ID" value="CAI2381013.1"/>
    <property type="molecule type" value="Genomic_DNA"/>
</dbReference>
<gene>
    <name evidence="3" type="ORF">ECRASSUSDP1_LOCUS22457</name>
</gene>
<evidence type="ECO:0000256" key="2">
    <source>
        <dbReference type="SAM" id="Phobius"/>
    </source>
</evidence>
<sequence length="211" mass="24742">MLFLHTKFLRRTPINCTKNINRLSVVNARRFSSRPESGNQRSGSSGQDGTGKARRFHPLLYGINFLLLGYLYKDYSQIYKKYDRKMDITLTGVYKKEYTILHSKEPLGEDFFTHEEKVLLKEVFPFNKQMIEKNMVNYLRSMFGLSILAILLQLNYFSYVGFSKGAMFSTWIGFFWVSMYGTFALDAIKKLKEIDELSQNVPKDLYHEQDD</sequence>
<dbReference type="AlphaFoldDB" id="A0AAD1XWZ3"/>
<comment type="caution">
    <text evidence="3">The sequence shown here is derived from an EMBL/GenBank/DDBJ whole genome shotgun (WGS) entry which is preliminary data.</text>
</comment>
<feature type="transmembrane region" description="Helical" evidence="2">
    <location>
        <begin position="168"/>
        <end position="188"/>
    </location>
</feature>
<evidence type="ECO:0000313" key="4">
    <source>
        <dbReference type="Proteomes" id="UP001295684"/>
    </source>
</evidence>
<feature type="transmembrane region" description="Helical" evidence="2">
    <location>
        <begin position="138"/>
        <end position="156"/>
    </location>
</feature>
<evidence type="ECO:0000256" key="1">
    <source>
        <dbReference type="SAM" id="MobiDB-lite"/>
    </source>
</evidence>
<evidence type="ECO:0000313" key="3">
    <source>
        <dbReference type="EMBL" id="CAI2381013.1"/>
    </source>
</evidence>
<feature type="compositionally biased region" description="Polar residues" evidence="1">
    <location>
        <begin position="34"/>
        <end position="47"/>
    </location>
</feature>
<keyword evidence="2" id="KW-0472">Membrane</keyword>
<reference evidence="3" key="1">
    <citation type="submission" date="2023-07" db="EMBL/GenBank/DDBJ databases">
        <authorList>
            <consortium name="AG Swart"/>
            <person name="Singh M."/>
            <person name="Singh A."/>
            <person name="Seah K."/>
            <person name="Emmerich C."/>
        </authorList>
    </citation>
    <scope>NUCLEOTIDE SEQUENCE</scope>
    <source>
        <strain evidence="3">DP1</strain>
    </source>
</reference>
<keyword evidence="2" id="KW-0812">Transmembrane</keyword>
<accession>A0AAD1XWZ3</accession>
<protein>
    <submittedName>
        <fullName evidence="3">Uncharacterized protein</fullName>
    </submittedName>
</protein>
<organism evidence="3 4">
    <name type="scientific">Euplotes crassus</name>
    <dbReference type="NCBI Taxonomy" id="5936"/>
    <lineage>
        <taxon>Eukaryota</taxon>
        <taxon>Sar</taxon>
        <taxon>Alveolata</taxon>
        <taxon>Ciliophora</taxon>
        <taxon>Intramacronucleata</taxon>
        <taxon>Spirotrichea</taxon>
        <taxon>Hypotrichia</taxon>
        <taxon>Euplotida</taxon>
        <taxon>Euplotidae</taxon>
        <taxon>Moneuplotes</taxon>
    </lineage>
</organism>
<proteinExistence type="predicted"/>
<name>A0AAD1XWZ3_EUPCR</name>
<feature type="transmembrane region" description="Helical" evidence="2">
    <location>
        <begin position="56"/>
        <end position="72"/>
    </location>
</feature>
<keyword evidence="4" id="KW-1185">Reference proteome</keyword>